<feature type="compositionally biased region" description="Basic and acidic residues" evidence="6">
    <location>
        <begin position="427"/>
        <end position="470"/>
    </location>
</feature>
<dbReference type="InterPro" id="IPR052065">
    <property type="entry name" value="Compl_asym_regulator"/>
</dbReference>
<dbReference type="Gene3D" id="2.20.100.10">
    <property type="entry name" value="Thrombospondin type-1 (TSP1) repeat"/>
    <property type="match status" value="7"/>
</dbReference>
<comment type="subcellular location">
    <subcellularLocation>
        <location evidence="1">Secreted</location>
    </subcellularLocation>
</comment>
<dbReference type="FunFam" id="2.20.100.10:FF:000001">
    <property type="entry name" value="semaphorin-5A isoform X1"/>
    <property type="match status" value="2"/>
</dbReference>
<accession>A0A914YXJ4</accession>
<feature type="compositionally biased region" description="Low complexity" evidence="6">
    <location>
        <begin position="497"/>
        <end position="521"/>
    </location>
</feature>
<evidence type="ECO:0000256" key="1">
    <source>
        <dbReference type="ARBA" id="ARBA00004613"/>
    </source>
</evidence>
<dbReference type="WBParaSite" id="PSU_v2.g4686.t1">
    <property type="protein sequence ID" value="PSU_v2.g4686.t1"/>
    <property type="gene ID" value="PSU_v2.g4686"/>
</dbReference>
<dbReference type="Proteomes" id="UP000887577">
    <property type="component" value="Unplaced"/>
</dbReference>
<evidence type="ECO:0000313" key="8">
    <source>
        <dbReference type="WBParaSite" id="PSU_v2.g4686.t1"/>
    </source>
</evidence>
<feature type="region of interest" description="Disordered" evidence="6">
    <location>
        <begin position="1"/>
        <end position="80"/>
    </location>
</feature>
<dbReference type="SMART" id="SM00209">
    <property type="entry name" value="TSP1"/>
    <property type="match status" value="7"/>
</dbReference>
<feature type="compositionally biased region" description="Low complexity" evidence="6">
    <location>
        <begin position="324"/>
        <end position="409"/>
    </location>
</feature>
<feature type="compositionally biased region" description="Pro residues" evidence="6">
    <location>
        <begin position="480"/>
        <end position="496"/>
    </location>
</feature>
<organism evidence="7 8">
    <name type="scientific">Panagrolaimus superbus</name>
    <dbReference type="NCBI Taxonomy" id="310955"/>
    <lineage>
        <taxon>Eukaryota</taxon>
        <taxon>Metazoa</taxon>
        <taxon>Ecdysozoa</taxon>
        <taxon>Nematoda</taxon>
        <taxon>Chromadorea</taxon>
        <taxon>Rhabditida</taxon>
        <taxon>Tylenchina</taxon>
        <taxon>Panagrolaimomorpha</taxon>
        <taxon>Panagrolaimoidea</taxon>
        <taxon>Panagrolaimidae</taxon>
        <taxon>Panagrolaimus</taxon>
    </lineage>
</organism>
<keyword evidence="4" id="KW-0677">Repeat</keyword>
<keyword evidence="5" id="KW-1015">Disulfide bond</keyword>
<dbReference type="PANTHER" id="PTHR22906:SF43">
    <property type="entry name" value="PROPERDIN"/>
    <property type="match status" value="1"/>
</dbReference>
<protein>
    <submittedName>
        <fullName evidence="8">Apple domain-containing protein</fullName>
    </submittedName>
</protein>
<keyword evidence="3" id="KW-0732">Signal</keyword>
<dbReference type="Pfam" id="PF00090">
    <property type="entry name" value="TSP_1"/>
    <property type="match status" value="7"/>
</dbReference>
<dbReference type="InterPro" id="IPR036383">
    <property type="entry name" value="TSP1_rpt_sf"/>
</dbReference>
<feature type="compositionally biased region" description="Pro residues" evidence="6">
    <location>
        <begin position="933"/>
        <end position="944"/>
    </location>
</feature>
<evidence type="ECO:0000256" key="3">
    <source>
        <dbReference type="ARBA" id="ARBA00022729"/>
    </source>
</evidence>
<name>A0A914YXJ4_9BILA</name>
<dbReference type="SUPFAM" id="SSF82895">
    <property type="entry name" value="TSP-1 type 1 repeat"/>
    <property type="match status" value="7"/>
</dbReference>
<feature type="region of interest" description="Disordered" evidence="6">
    <location>
        <begin position="308"/>
        <end position="526"/>
    </location>
</feature>
<dbReference type="PANTHER" id="PTHR22906">
    <property type="entry name" value="PROPERDIN"/>
    <property type="match status" value="1"/>
</dbReference>
<evidence type="ECO:0000256" key="6">
    <source>
        <dbReference type="SAM" id="MobiDB-lite"/>
    </source>
</evidence>
<dbReference type="AlphaFoldDB" id="A0A914YXJ4"/>
<keyword evidence="2" id="KW-0964">Secreted</keyword>
<evidence type="ECO:0000256" key="5">
    <source>
        <dbReference type="ARBA" id="ARBA00023157"/>
    </source>
</evidence>
<evidence type="ECO:0000313" key="7">
    <source>
        <dbReference type="Proteomes" id="UP000887577"/>
    </source>
</evidence>
<evidence type="ECO:0000256" key="4">
    <source>
        <dbReference type="ARBA" id="ARBA00022737"/>
    </source>
</evidence>
<reference evidence="8" key="1">
    <citation type="submission" date="2022-11" db="UniProtKB">
        <authorList>
            <consortium name="WormBaseParasite"/>
        </authorList>
    </citation>
    <scope>IDENTIFICATION</scope>
</reference>
<evidence type="ECO:0000256" key="2">
    <source>
        <dbReference type="ARBA" id="ARBA00022525"/>
    </source>
</evidence>
<dbReference type="PRINTS" id="PR01705">
    <property type="entry name" value="TSP1REPEAT"/>
</dbReference>
<dbReference type="InterPro" id="IPR000884">
    <property type="entry name" value="TSP1_rpt"/>
</dbReference>
<dbReference type="PROSITE" id="PS50092">
    <property type="entry name" value="TSP1"/>
    <property type="match status" value="7"/>
</dbReference>
<keyword evidence="7" id="KW-1185">Reference proteome</keyword>
<feature type="compositionally biased region" description="Basic residues" evidence="6">
    <location>
        <begin position="54"/>
        <end position="73"/>
    </location>
</feature>
<feature type="region of interest" description="Disordered" evidence="6">
    <location>
        <begin position="919"/>
        <end position="944"/>
    </location>
</feature>
<sequence>MKNATNSRIRIDKPKPKPTNATVEEDITLPPTIVAVSEDVETTKSSSKKDSIKHLLKPKSSKSNKTKKAKKTLTPKTTALPSTTLDTPTFSFNDSSIEEENEFGNFSEKPEIVVRGIEELCVRIHNNTAFAGIEPFETQLLKNAYECQKACVATFPRCVAVMFFYVHNQTNEHICYLFDHNSIDPDVQLIEEKPKHDEDIIRALEIVLDCHQFDPFPPLGEDGIVSSTDKVPRSKRQDSKYIEIETSGPWSPWGQCLPSGVQARSQACEYGRKIQRRGCPARNYYAQQQQQQVDQQYQQQQQQYFSQQQQHQQEAQERQRIIDQQRQQQQYDPRQQQPQQQQQQQQQYDPRQQQPQQQQYDPRQQQQQQQQPQQYDPRQQQPQQQQQQYDPRQQQPPQQYPSQEQLQVQAAPTIRTSEPVSYPPQGYKEDHDRQREDMERKREEHMKEYERRQQEYNRLVEERRLLESERAQQQPQGPQVRPPPPSPPQQYPPPQQAYPSSGQQPQQSQQVYPSSDQQQPSNGQEQLHPAVLASQVVQCPSVNCAPAPQQRPPPPPAPACRSAACIPTRPPLGVWQEWSDWSGCSCTCGDGMKQRRRYCTTEDCGGGEAVETAPCSMGPCETWSEWCEWSPCSSTCGRGEKQRTRYCLLGTQMCEGKDFESEPCDAGPCPEWSQWEDWGQCSTSCGHGIQSRQRTCLGGTYGYQQCNGEKVEQRPCDHGPCSTWSQWQEWGLCSVSCGDGVKRRERVCQGGTDCVGESVEDIFCSGPPCAAWSVWNEWSGCSALCGPGQKIRSRQCQSPNGQATEDCLGDKIETILCNERECASWSEWCDWSPCDRECGGGISLRSRVCEAPGSPYGDNAQCPGPDRETRRCNEHPCAPQCQWTEWCPWSPCSALSACDTGISSRSRQCVGEPGCSCRGPAEESQQCQGTIPCTPPPPPQPQPC</sequence>
<feature type="compositionally biased region" description="Basic and acidic residues" evidence="6">
    <location>
        <begin position="314"/>
        <end position="323"/>
    </location>
</feature>
<proteinExistence type="predicted"/>